<comment type="similarity">
    <text evidence="1">Belongs to the ROK (NagC/XylR) family.</text>
</comment>
<organism evidence="3 4">
    <name type="scientific">Schumannella luteola</name>
    <dbReference type="NCBI Taxonomy" id="472059"/>
    <lineage>
        <taxon>Bacteria</taxon>
        <taxon>Bacillati</taxon>
        <taxon>Actinomycetota</taxon>
        <taxon>Actinomycetes</taxon>
        <taxon>Micrococcales</taxon>
        <taxon>Microbacteriaceae</taxon>
        <taxon>Schumannella</taxon>
    </lineage>
</organism>
<sequence>MRTTGLSEAERRPRPGSQSALRGRNRQRIVDALRDAGPLTQAELSRRTGLSAATISNIVRLLADEGAVSTDTTTSSGRRATSVRLSDDGRLVVGLDFGRRHARIVLVTPGYEVVAERAIELPRGYPALEGVRAVRDVLDELMAERGVRRSAVLAAGLGMPGPIDRRSGTVVQGTILPEWIGVTADDLSEQLDLPVLLDNDANLGALAEVTWGAYSEVENLMFVKIGSGIGSGLIINGKPYYGNIGVTGEIGHTTINEQGAVCHCGNRGCLETVASTVVMLELLYRRQPGNHGTADIVRRAVEGDPGTLRVLQDAGSAIGAALGNMANLINPEVILIGGPLAPIGEPFLEPIARSFSRHAVPRVGDSTTIAMGSLGDRAEALGGASLALRHVDALALV</sequence>
<gene>
    <name evidence="3" type="ORF">BJ979_001216</name>
</gene>
<dbReference type="PANTHER" id="PTHR18964">
    <property type="entry name" value="ROK (REPRESSOR, ORF, KINASE) FAMILY"/>
    <property type="match status" value="1"/>
</dbReference>
<name>A0A852YB60_9MICO</name>
<evidence type="ECO:0000313" key="3">
    <source>
        <dbReference type="EMBL" id="NYG98590.1"/>
    </source>
</evidence>
<evidence type="ECO:0000256" key="2">
    <source>
        <dbReference type="SAM" id="MobiDB-lite"/>
    </source>
</evidence>
<dbReference type="InterPro" id="IPR011991">
    <property type="entry name" value="ArsR-like_HTH"/>
</dbReference>
<dbReference type="Gene3D" id="3.30.420.40">
    <property type="match status" value="2"/>
</dbReference>
<dbReference type="CDD" id="cd00090">
    <property type="entry name" value="HTH_ARSR"/>
    <property type="match status" value="1"/>
</dbReference>
<dbReference type="AlphaFoldDB" id="A0A852YB60"/>
<dbReference type="InterPro" id="IPR043129">
    <property type="entry name" value="ATPase_NBD"/>
</dbReference>
<evidence type="ECO:0000256" key="1">
    <source>
        <dbReference type="ARBA" id="ARBA00006479"/>
    </source>
</evidence>
<feature type="region of interest" description="Disordered" evidence="2">
    <location>
        <begin position="1"/>
        <end position="22"/>
    </location>
</feature>
<dbReference type="PANTHER" id="PTHR18964:SF173">
    <property type="entry name" value="GLUCOKINASE"/>
    <property type="match status" value="1"/>
</dbReference>
<proteinExistence type="inferred from homology"/>
<dbReference type="EMBL" id="JACBZY010000001">
    <property type="protein sequence ID" value="NYG98590.1"/>
    <property type="molecule type" value="Genomic_DNA"/>
</dbReference>
<dbReference type="InterPro" id="IPR036390">
    <property type="entry name" value="WH_DNA-bd_sf"/>
</dbReference>
<comment type="caution">
    <text evidence="3">The sequence shown here is derived from an EMBL/GenBank/DDBJ whole genome shotgun (WGS) entry which is preliminary data.</text>
</comment>
<dbReference type="Gene3D" id="1.10.10.10">
    <property type="entry name" value="Winged helix-like DNA-binding domain superfamily/Winged helix DNA-binding domain"/>
    <property type="match status" value="1"/>
</dbReference>
<dbReference type="Proteomes" id="UP000553888">
    <property type="component" value="Unassembled WGS sequence"/>
</dbReference>
<keyword evidence="3" id="KW-0808">Transferase</keyword>
<dbReference type="GO" id="GO:0016301">
    <property type="term" value="F:kinase activity"/>
    <property type="evidence" value="ECO:0007669"/>
    <property type="project" value="UniProtKB-KW"/>
</dbReference>
<dbReference type="InterPro" id="IPR000600">
    <property type="entry name" value="ROK"/>
</dbReference>
<dbReference type="Pfam" id="PF13412">
    <property type="entry name" value="HTH_24"/>
    <property type="match status" value="1"/>
</dbReference>
<dbReference type="RefSeq" id="WP_179566181.1">
    <property type="nucleotide sequence ID" value="NZ_JACBZY010000001.1"/>
</dbReference>
<keyword evidence="4" id="KW-1185">Reference proteome</keyword>
<reference evidence="3 4" key="1">
    <citation type="submission" date="2020-07" db="EMBL/GenBank/DDBJ databases">
        <title>Sequencing the genomes of 1000 actinobacteria strains.</title>
        <authorList>
            <person name="Klenk H.-P."/>
        </authorList>
    </citation>
    <scope>NUCLEOTIDE SEQUENCE [LARGE SCALE GENOMIC DNA]</scope>
    <source>
        <strain evidence="3 4">DSM 23141</strain>
    </source>
</reference>
<dbReference type="SUPFAM" id="SSF53067">
    <property type="entry name" value="Actin-like ATPase domain"/>
    <property type="match status" value="1"/>
</dbReference>
<dbReference type="InterPro" id="IPR049874">
    <property type="entry name" value="ROK_cs"/>
</dbReference>
<protein>
    <submittedName>
        <fullName evidence="3">Putative NBD/HSP70 family sugar kinase</fullName>
    </submittedName>
</protein>
<dbReference type="PROSITE" id="PS01125">
    <property type="entry name" value="ROK"/>
    <property type="match status" value="1"/>
</dbReference>
<dbReference type="InterPro" id="IPR036388">
    <property type="entry name" value="WH-like_DNA-bd_sf"/>
</dbReference>
<dbReference type="SUPFAM" id="SSF46785">
    <property type="entry name" value="Winged helix' DNA-binding domain"/>
    <property type="match status" value="1"/>
</dbReference>
<accession>A0A852YB60</accession>
<evidence type="ECO:0000313" key="4">
    <source>
        <dbReference type="Proteomes" id="UP000553888"/>
    </source>
</evidence>
<dbReference type="Pfam" id="PF00480">
    <property type="entry name" value="ROK"/>
    <property type="match status" value="1"/>
</dbReference>
<keyword evidence="3" id="KW-0418">Kinase</keyword>